<evidence type="ECO:0000313" key="1">
    <source>
        <dbReference type="EMBL" id="CAH0023789.1"/>
    </source>
</evidence>
<reference evidence="1" key="1">
    <citation type="submission" date="2021-10" db="EMBL/GenBank/DDBJ databases">
        <authorList>
            <person name="Piombo E."/>
        </authorList>
    </citation>
    <scope>NUCLEOTIDE SEQUENCE</scope>
</reference>
<keyword evidence="2" id="KW-1185">Reference proteome</keyword>
<dbReference type="EMBL" id="CABFNQ020000694">
    <property type="protein sequence ID" value="CAH0023789.1"/>
    <property type="molecule type" value="Genomic_DNA"/>
</dbReference>
<organism evidence="1 2">
    <name type="scientific">Clonostachys rhizophaga</name>
    <dbReference type="NCBI Taxonomy" id="160324"/>
    <lineage>
        <taxon>Eukaryota</taxon>
        <taxon>Fungi</taxon>
        <taxon>Dikarya</taxon>
        <taxon>Ascomycota</taxon>
        <taxon>Pezizomycotina</taxon>
        <taxon>Sordariomycetes</taxon>
        <taxon>Hypocreomycetidae</taxon>
        <taxon>Hypocreales</taxon>
        <taxon>Bionectriaceae</taxon>
        <taxon>Clonostachys</taxon>
    </lineage>
</organism>
<comment type="caution">
    <text evidence="1">The sequence shown here is derived from an EMBL/GenBank/DDBJ whole genome shotgun (WGS) entry which is preliminary data.</text>
</comment>
<gene>
    <name evidence="1" type="ORF">CRHIZ90672A_00000198</name>
</gene>
<sequence length="678" mass="77185">MTDTCLLHGTRSGYASLQALSAELVSLIVEDDCLSLEDLAALRLTCSSLTDVASAVLFRRIYISPLVQDRTSFLKICHSPRLAQHVREVEWSELLWFPSCFENYLLHPYGLRGTDNESETGEVSGASQLNGEKGTEPAVTIDDTVVILDRSCDQAFWLPAVPSTVLSAIFESETTAEPDEGVLLMRTEAVNGFKWAFSEALALLPNLHTMASRPMSRHRVIGGCYYPMTAGHIQVRLPGRWEAPWNWSSDGLYLFILPAMATMDRPVRRLVWEDGLRGNGAFGRPEPEAFRYLDTLSISLAKWNLVHGIPSITDATLSGVKACLDVSSNVRHLTLGVEGEINRWSLVDTCVIEKSLLRYSPGIDRSEWTRLHSLSLISMNVGDEMLIAVVRESAETLCHLYLEECNMTLNRVKKLSKIPKLKLQSVRVLSEYPRHQCHLIPERKLLDYLNHQVIPEGEDVDMCTFQDQKLEFIDDDDDDFDLNLGIYYKDNHFRMFDDDCPEFLATRLVMTLPAFMIGDSSLDDDEFEIKQVDKRGYSDDWVGKTDLDLIDSVSVTESEDSVTERIRNGPKWFWGSYFHDFHERAIEGEIYFMQVDDIHPQGWPTTIWKFTSREGLVYYGQDPLEAFEEWDTEQGDLEEATPYGRDMELAISQTNDRPPEGAWLYDISEAKRAREWGH</sequence>
<protein>
    <recommendedName>
        <fullName evidence="3">F-box domain-containing protein</fullName>
    </recommendedName>
</protein>
<dbReference type="AlphaFoldDB" id="A0A9N9VI43"/>
<name>A0A9N9VI43_9HYPO</name>
<proteinExistence type="predicted"/>
<accession>A0A9N9VI43</accession>
<evidence type="ECO:0000313" key="2">
    <source>
        <dbReference type="Proteomes" id="UP000696573"/>
    </source>
</evidence>
<dbReference type="Proteomes" id="UP000696573">
    <property type="component" value="Unassembled WGS sequence"/>
</dbReference>
<dbReference type="OrthoDB" id="5427399at2759"/>
<evidence type="ECO:0008006" key="3">
    <source>
        <dbReference type="Google" id="ProtNLM"/>
    </source>
</evidence>